<name>A0A3N4JM35_9PEZI</name>
<organism evidence="2 3">
    <name type="scientific">Choiromyces venosus 120613-1</name>
    <dbReference type="NCBI Taxonomy" id="1336337"/>
    <lineage>
        <taxon>Eukaryota</taxon>
        <taxon>Fungi</taxon>
        <taxon>Dikarya</taxon>
        <taxon>Ascomycota</taxon>
        <taxon>Pezizomycotina</taxon>
        <taxon>Pezizomycetes</taxon>
        <taxon>Pezizales</taxon>
        <taxon>Tuberaceae</taxon>
        <taxon>Choiromyces</taxon>
    </lineage>
</organism>
<dbReference type="Proteomes" id="UP000276215">
    <property type="component" value="Unassembled WGS sequence"/>
</dbReference>
<accession>A0A3N4JM35</accession>
<sequence>MSYHTAITQATTAYTLPSNKPFHHSPTLPHPFSSDTSHLTAAMALKLFSTIVNAIKSGEPELLEFADLTPEESTLVLESLFDPINHFEEYTFRVYFSAPDRHLRVVMPSSDPKRPVRPMVRPAGRQSGQSGHDSEQPGSVRLKLFPATKAWRRPGDRQAEWFGNPSRSCQMPRLNRQMPRLSFSHTTYF</sequence>
<reference evidence="2 3" key="1">
    <citation type="journal article" date="2018" name="Nat. Ecol. Evol.">
        <title>Pezizomycetes genomes reveal the molecular basis of ectomycorrhizal truffle lifestyle.</title>
        <authorList>
            <person name="Murat C."/>
            <person name="Payen T."/>
            <person name="Noel B."/>
            <person name="Kuo A."/>
            <person name="Morin E."/>
            <person name="Chen J."/>
            <person name="Kohler A."/>
            <person name="Krizsan K."/>
            <person name="Balestrini R."/>
            <person name="Da Silva C."/>
            <person name="Montanini B."/>
            <person name="Hainaut M."/>
            <person name="Levati E."/>
            <person name="Barry K.W."/>
            <person name="Belfiori B."/>
            <person name="Cichocki N."/>
            <person name="Clum A."/>
            <person name="Dockter R.B."/>
            <person name="Fauchery L."/>
            <person name="Guy J."/>
            <person name="Iotti M."/>
            <person name="Le Tacon F."/>
            <person name="Lindquist E.A."/>
            <person name="Lipzen A."/>
            <person name="Malagnac F."/>
            <person name="Mello A."/>
            <person name="Molinier V."/>
            <person name="Miyauchi S."/>
            <person name="Poulain J."/>
            <person name="Riccioni C."/>
            <person name="Rubini A."/>
            <person name="Sitrit Y."/>
            <person name="Splivallo R."/>
            <person name="Traeger S."/>
            <person name="Wang M."/>
            <person name="Zifcakova L."/>
            <person name="Wipf D."/>
            <person name="Zambonelli A."/>
            <person name="Paolocci F."/>
            <person name="Nowrousian M."/>
            <person name="Ottonello S."/>
            <person name="Baldrian P."/>
            <person name="Spatafora J.W."/>
            <person name="Henrissat B."/>
            <person name="Nagy L.G."/>
            <person name="Aury J.M."/>
            <person name="Wincker P."/>
            <person name="Grigoriev I.V."/>
            <person name="Bonfante P."/>
            <person name="Martin F.M."/>
        </authorList>
    </citation>
    <scope>NUCLEOTIDE SEQUENCE [LARGE SCALE GENOMIC DNA]</scope>
    <source>
        <strain evidence="2 3">120613-1</strain>
    </source>
</reference>
<evidence type="ECO:0000256" key="1">
    <source>
        <dbReference type="SAM" id="MobiDB-lite"/>
    </source>
</evidence>
<proteinExistence type="predicted"/>
<protein>
    <submittedName>
        <fullName evidence="2">Uncharacterized protein</fullName>
    </submittedName>
</protein>
<dbReference type="OrthoDB" id="76567at2759"/>
<evidence type="ECO:0000313" key="2">
    <source>
        <dbReference type="EMBL" id="RPA98357.1"/>
    </source>
</evidence>
<evidence type="ECO:0000313" key="3">
    <source>
        <dbReference type="Proteomes" id="UP000276215"/>
    </source>
</evidence>
<feature type="region of interest" description="Disordered" evidence="1">
    <location>
        <begin position="106"/>
        <end position="139"/>
    </location>
</feature>
<gene>
    <name evidence="2" type="ORF">L873DRAFT_1039340</name>
</gene>
<dbReference type="EMBL" id="ML120396">
    <property type="protein sequence ID" value="RPA98357.1"/>
    <property type="molecule type" value="Genomic_DNA"/>
</dbReference>
<dbReference type="AlphaFoldDB" id="A0A3N4JM35"/>
<keyword evidence="3" id="KW-1185">Reference proteome</keyword>